<dbReference type="InterPro" id="IPR025110">
    <property type="entry name" value="AMP-bd_C"/>
</dbReference>
<gene>
    <name evidence="6" type="ORF">PCC79_08170</name>
</gene>
<protein>
    <submittedName>
        <fullName evidence="6">Amino acid adenylation domain-containing protein</fullName>
    </submittedName>
</protein>
<dbReference type="Pfam" id="PF13193">
    <property type="entry name" value="AMP-binding_C"/>
    <property type="match status" value="1"/>
</dbReference>
<dbReference type="Gene3D" id="3.40.50.12780">
    <property type="entry name" value="N-terminal domain of ligase-like"/>
    <property type="match status" value="1"/>
</dbReference>
<feature type="domain" description="Carrier" evidence="5">
    <location>
        <begin position="2430"/>
        <end position="2504"/>
    </location>
</feature>
<dbReference type="CDD" id="cd19531">
    <property type="entry name" value="LCL_NRPS-like"/>
    <property type="match status" value="1"/>
</dbReference>
<dbReference type="Pfam" id="PF13649">
    <property type="entry name" value="Methyltransf_25"/>
    <property type="match status" value="1"/>
</dbReference>
<dbReference type="SUPFAM" id="SSF47336">
    <property type="entry name" value="ACP-like"/>
    <property type="match status" value="2"/>
</dbReference>
<dbReference type="InterPro" id="IPR009081">
    <property type="entry name" value="PP-bd_ACP"/>
</dbReference>
<accession>A0ABZ3CC08</accession>
<dbReference type="InterPro" id="IPR029063">
    <property type="entry name" value="SAM-dependent_MTases_sf"/>
</dbReference>
<dbReference type="CDD" id="cd19540">
    <property type="entry name" value="LCL_NRPS-like"/>
    <property type="match status" value="1"/>
</dbReference>
<dbReference type="Gene3D" id="3.40.50.150">
    <property type="entry name" value="Vaccinia Virus protein VP39"/>
    <property type="match status" value="1"/>
</dbReference>
<proteinExistence type="predicted"/>
<dbReference type="InterPro" id="IPR001242">
    <property type="entry name" value="Condensation_dom"/>
</dbReference>
<dbReference type="InterPro" id="IPR036736">
    <property type="entry name" value="ACP-like_sf"/>
</dbReference>
<dbReference type="InterPro" id="IPR020845">
    <property type="entry name" value="AMP-binding_CS"/>
</dbReference>
<evidence type="ECO:0000313" key="7">
    <source>
        <dbReference type="Proteomes" id="UP001434337"/>
    </source>
</evidence>
<dbReference type="CDD" id="cd05930">
    <property type="entry name" value="A_NRPS"/>
    <property type="match status" value="1"/>
</dbReference>
<keyword evidence="2" id="KW-0596">Phosphopantetheine</keyword>
<keyword evidence="3" id="KW-0597">Phosphoprotein</keyword>
<dbReference type="PROSITE" id="PS00455">
    <property type="entry name" value="AMP_BINDING"/>
    <property type="match status" value="2"/>
</dbReference>
<comment type="cofactor">
    <cofactor evidence="1">
        <name>pantetheine 4'-phosphate</name>
        <dbReference type="ChEBI" id="CHEBI:47942"/>
    </cofactor>
</comment>
<dbReference type="RefSeq" id="WP_342373522.1">
    <property type="nucleotide sequence ID" value="NZ_CP115965.1"/>
</dbReference>
<dbReference type="PROSITE" id="PS00012">
    <property type="entry name" value="PHOSPHOPANTETHEINE"/>
    <property type="match status" value="2"/>
</dbReference>
<dbReference type="Pfam" id="PF00550">
    <property type="entry name" value="PP-binding"/>
    <property type="match status" value="2"/>
</dbReference>
<organism evidence="6 7">
    <name type="scientific">Propioniciclava soli</name>
    <dbReference type="NCBI Taxonomy" id="2775081"/>
    <lineage>
        <taxon>Bacteria</taxon>
        <taxon>Bacillati</taxon>
        <taxon>Actinomycetota</taxon>
        <taxon>Actinomycetes</taxon>
        <taxon>Propionibacteriales</taxon>
        <taxon>Propionibacteriaceae</taxon>
        <taxon>Propioniciclava</taxon>
    </lineage>
</organism>
<dbReference type="InterPro" id="IPR042099">
    <property type="entry name" value="ANL_N_sf"/>
</dbReference>
<dbReference type="PANTHER" id="PTHR45527:SF1">
    <property type="entry name" value="FATTY ACID SYNTHASE"/>
    <property type="match status" value="1"/>
</dbReference>
<evidence type="ECO:0000259" key="5">
    <source>
        <dbReference type="PROSITE" id="PS50075"/>
    </source>
</evidence>
<dbReference type="Gene3D" id="3.40.50.980">
    <property type="match status" value="2"/>
</dbReference>
<dbReference type="NCBIfam" id="TIGR01733">
    <property type="entry name" value="AA-adenyl-dom"/>
    <property type="match status" value="2"/>
</dbReference>
<dbReference type="SUPFAM" id="SSF52777">
    <property type="entry name" value="CoA-dependent acyltransferases"/>
    <property type="match status" value="6"/>
</dbReference>
<dbReference type="InterPro" id="IPR041698">
    <property type="entry name" value="Methyltransf_25"/>
</dbReference>
<keyword evidence="7" id="KW-1185">Reference proteome</keyword>
<dbReference type="Gene3D" id="3.30.300.30">
    <property type="match status" value="3"/>
</dbReference>
<dbReference type="Pfam" id="PF00501">
    <property type="entry name" value="AMP-binding"/>
    <property type="match status" value="2"/>
</dbReference>
<dbReference type="Proteomes" id="UP001434337">
    <property type="component" value="Chromosome"/>
</dbReference>
<dbReference type="CDD" id="cd02440">
    <property type="entry name" value="AdoMet_MTases"/>
    <property type="match status" value="1"/>
</dbReference>
<dbReference type="InterPro" id="IPR010071">
    <property type="entry name" value="AA_adenyl_dom"/>
</dbReference>
<dbReference type="Gene3D" id="2.30.38.10">
    <property type="entry name" value="Luciferase, Domain 3"/>
    <property type="match status" value="1"/>
</dbReference>
<dbReference type="InterPro" id="IPR000873">
    <property type="entry name" value="AMP-dep_synth/lig_dom"/>
</dbReference>
<evidence type="ECO:0000256" key="4">
    <source>
        <dbReference type="SAM" id="MobiDB-lite"/>
    </source>
</evidence>
<dbReference type="PROSITE" id="PS50075">
    <property type="entry name" value="CARRIER"/>
    <property type="match status" value="2"/>
</dbReference>
<dbReference type="Gene3D" id="1.10.1200.10">
    <property type="entry name" value="ACP-like"/>
    <property type="match status" value="2"/>
</dbReference>
<dbReference type="InterPro" id="IPR020806">
    <property type="entry name" value="PKS_PP-bd"/>
</dbReference>
<evidence type="ECO:0000256" key="3">
    <source>
        <dbReference type="ARBA" id="ARBA00022553"/>
    </source>
</evidence>
<dbReference type="Gene3D" id="3.30.559.30">
    <property type="entry name" value="Nonribosomal peptide synthetase, condensation domain"/>
    <property type="match status" value="3"/>
</dbReference>
<dbReference type="EMBL" id="CP115965">
    <property type="protein sequence ID" value="WZX00142.1"/>
    <property type="molecule type" value="Genomic_DNA"/>
</dbReference>
<evidence type="ECO:0000313" key="6">
    <source>
        <dbReference type="EMBL" id="WZX00142.1"/>
    </source>
</evidence>
<feature type="domain" description="Carrier" evidence="5">
    <location>
        <begin position="1372"/>
        <end position="1447"/>
    </location>
</feature>
<evidence type="ECO:0000256" key="2">
    <source>
        <dbReference type="ARBA" id="ARBA00022450"/>
    </source>
</evidence>
<feature type="region of interest" description="Disordered" evidence="4">
    <location>
        <begin position="1291"/>
        <end position="1311"/>
    </location>
</feature>
<dbReference type="InterPro" id="IPR045851">
    <property type="entry name" value="AMP-bd_C_sf"/>
</dbReference>
<dbReference type="Pfam" id="PF00668">
    <property type="entry name" value="Condensation"/>
    <property type="match status" value="3"/>
</dbReference>
<dbReference type="SUPFAM" id="SSF56801">
    <property type="entry name" value="Acetyl-CoA synthetase-like"/>
    <property type="match status" value="2"/>
</dbReference>
<reference evidence="6 7" key="1">
    <citation type="journal article" date="2023" name="Environ Microbiome">
        <title>A coral-associated actinobacterium mitigates coral bleaching under heat stress.</title>
        <authorList>
            <person name="Li J."/>
            <person name="Zou Y."/>
            <person name="Li Q."/>
            <person name="Zhang J."/>
            <person name="Bourne D.G."/>
            <person name="Lyu Y."/>
            <person name="Liu C."/>
            <person name="Zhang S."/>
        </authorList>
    </citation>
    <scope>NUCLEOTIDE SEQUENCE [LARGE SCALE GENOMIC DNA]</scope>
    <source>
        <strain evidence="6 7">SCSIO 13291</strain>
    </source>
</reference>
<dbReference type="SUPFAM" id="SSF53335">
    <property type="entry name" value="S-adenosyl-L-methionine-dependent methyltransferases"/>
    <property type="match status" value="1"/>
</dbReference>
<name>A0ABZ3CC08_9ACTN</name>
<dbReference type="PANTHER" id="PTHR45527">
    <property type="entry name" value="NONRIBOSOMAL PEPTIDE SYNTHETASE"/>
    <property type="match status" value="1"/>
</dbReference>
<dbReference type="Gene3D" id="3.30.559.10">
    <property type="entry name" value="Chloramphenicol acetyltransferase-like domain"/>
    <property type="match status" value="3"/>
</dbReference>
<dbReference type="InterPro" id="IPR023213">
    <property type="entry name" value="CAT-like_dom_sf"/>
</dbReference>
<dbReference type="InterPro" id="IPR006162">
    <property type="entry name" value="Ppantetheine_attach_site"/>
</dbReference>
<evidence type="ECO:0000256" key="1">
    <source>
        <dbReference type="ARBA" id="ARBA00001957"/>
    </source>
</evidence>
<sequence>MTDTLPADLAGLDADERRALLARTLRARRGSVPRTGELSSSQERLWFLDQLTPGNTSYNIPSAARVRGPIDLTVWQRALDLVVGRHDALRTVFASGAHGPRQSVDPAARMMIQVIDCSHIDPDANPEAVGVLAQAEFAQPFDLATGPLMRFVLLRFAPQDHLLLFTVHHIVADLWSSALFLGELFEAARAYTAGVRPDLAPVPVQFIDYVRWLRAREANDDGSGLDHWVATMDGAPPVLDLPTDHPRPRMLGFGGGSHPIELSRPVMDAVRALSGRVGVTPFQALLAAYAVWLGRVGRTDDVVLGVPVANRLHPESAGLVGYLANMVPIRVGMATGASFRDVLVTARSAVLNALAHQEVPFERLVERLSPERDASRSPLVQVSFVFEDIAMPTLDLPGVEVTPVRFPSSAARFDLELQLYDGPEVTGTFEFNAELFESATIAGWAASFETLVAELAAHPDHPLASVQWLAPAEAQRQLTAWNPTPVLDGLEVGLPTLVRRTAAEHPERTAVTDATTRLTYEELVDRTDRYVRGLAAAGVASGDLVGVCLDRTAALVPLLLAVLELGAAYVPLDPEFPPTRLAYMVEDSHLRVVIVDETTRRLDWADGVRLVGIDGIDVPGDRMGTVPVDPDSAAYVIYTSGSTGNPKGVVVLHRGVTNFLRSMVQRPGLQADDNLLAVTTLSFDISVLELFAPLLCGANVVLAGAHDAGDPRVLAETMERERITVMQATPSTWRLLLESGWRREGLKALTGGEALPADLAADLLRAGAELWNMYGPTETTVWSSVWRVTPGPIALGDPVANTDLYVLDDALLPVPQGVAGELWIGGQGLAAGYLDRPELTAERFRPSPHPGNGERIYRTGDLVRRRHDGALEFLGRIDHQVKLRGHRIELGEIEARLAEVDGVGAAVSVVREDSPGQQQLVAYVVPEPDAHERGVVEGWAEIWSAAYTGDDVTSEDDFSGWTSSYTGEPLPAEQLAAWADASAALVLDGRPGSVLEIGVGTGLILGRVAPRVDRYWGIDVSARVLEQLGRRVTGLGLDADVRLFECPADGLADLPEGTFDAVVINSVAQYFPSGDYLARVVAAAYDRVAPGGSLVLGDLRSLPLQRAFRLDVERLRLGHNATPAELRAALESGVENDRELTVAPLFIQEIADSLPDVRDLRITPRRGLDEHEMNAFRFDAVLRRGDGPPAAASTARALQLTWHRGAEAEFAAMMRDPDVPALELLDVPNRRTAVAAAAVVLLDGEQLVSAGDGEHPDELVARLSAPGWNVFAEWSAPGPLGEFSVVAQRRGAEVDREPRRQPADAPRFRDGRRSDQALVATVRASLAETLPDYMVPNAFMVLSELPLTPNGKVDRRALPAVVLRGRAQDHVAPRSEEERRLVALFSEVLNAESVGVLDSFFDLGGHSLLATRLVARIRDAFGVDLPVRAVFEAPTPSGLARRLARSSEGGGARPVPVPRDGDLPLSFAQQRLWFLHELAGPSATYNMVAALRYRGAISVDALFAALGDVIARHEVLRTVYPVQDGTPRQRILPAAEAAPAVRVVDQPEADLDAAVTALARETIDVTGEPPLRATVLRIGERDHVLVLVVHHIACDGWSLAPLQRDLETAYEARVTGLGPWTGDPLPVQYADFSAWQRAQVGDRDDAESLAAREIRHWRARLADLPERLELPTDRPHPTQASGEGGKLGFAWGAADLPGFDEAVRALETTPAIAGMTGLGLALDGLGAGSDIPLGFAVAGRDDERLDTLVGCFVNTLVLRLDTDQPTLRRVFGMARARMVEALDHQDLPFEMLVDAVSPERTLSHHPVVQVLVAWQNYEDAASRISDVQQEVLDVDTGSSRMDLVFTITERREGGRLSALAGEVEYNTDVFDAATVRKIVETWRRVLVAALAAPDAAPSELPLIDEATRERVLHGFNRASDGRPGLVTDLWAATVARHGSRPALEGADGVLTYREADQAGNRLARVLAAHGIGSGDAVALLMHRSVDLVVAEFAVLKLGAAFVPMDAEVPAERLAGMIEDVEASLTLAHADLVDRLPAAGPVLILDAPQTRGELEAASDEAITDAERRRPATAEDAAYVLFTSGSTGRPKGVEVPHRGLVSLAHHQVERFGVRPDSRVLQLASPAFDNSWAEIGAAMAAGATLVVPPSDRPLYDLDMGAFLADRTITEIHLSPSMLRALGTPHLPALERIIVGGEALTPDVVDRWGRHGRLFNTYGPTEATITATVAGPIEAPEDHNNIGVPVPGNTAYVLDRLGRPVPPGIRGELHLGGVGLALGYVGRPDLTEAAFVPNPFGAGTLYRTGDLVSWTDAGELLFHGRVDDQVQINGQRVEPAEVQAAVARCPGISGAAVAVLDAPSGGQALVAYVVPAGGDVDVDDLQARVLDDLAVRLPRYMLPAAVVALPAIPLTGSGKLDRRALPSPEAWTGGRGRAARGEPEERVAALFAEILGRESVPADRSFFELGGDSLAVVRLVAAAQRDGLGLSARDVLLDQTVEALAARASGHAALVIPRRPAAADAPLTLAQENGLHEPYPLEDPQHNIVTGTRLTGPLDRERLRTAFDRVVARHEALRTRFVRSHAGELRQVIDPAAGWPWHTTDLRAATASQRDAAAEELLCAELARPFDLAGEWPIRAHLLRFGDAEHGLVMNLHHSVVDPWAMERLQREVEEVYAALGGGREPRLAELGIQYADLAVWQRSEERSRAVAANEAHWRAVLDAHDALEFPAPGAGDGSPRRVHLDDGLVSAARAFAAREGGTLFTTLLTAYGMAVAGVAERDDLIVTHPVAGREHAQTHPLVGFFVHLVGVGMRALTTARPVALHAHVAEGERLAQVHQEASLRAIAAEGGRLDSLRVVFNLIRYAEPGLALAGVEATPVAAPNAGDLLIPHLVGEITPEQFDLYLMLHEDGEGGVAALWMRDPASIDDATLDRLVDGFEGALTRLVGAPAESPTPLAQEIRP</sequence>
<dbReference type="SMART" id="SM00823">
    <property type="entry name" value="PKS_PP"/>
    <property type="match status" value="2"/>
</dbReference>